<dbReference type="AlphaFoldDB" id="A0A3S0ZQQ9"/>
<keyword evidence="1" id="KW-0472">Membrane</keyword>
<sequence length="123" mass="13490">MCGPSSGWSKLALVVLIVGVALHIGGWATINWMSYSTTNGVVDTDIGLWRMKSCTSGTCSETSVASVYETGKVQLEYEAGKVELEYETGKVELEYETGIVQSEYETYKVHSEYETHNYGTIGV</sequence>
<reference evidence="2 3" key="1">
    <citation type="submission" date="2019-01" db="EMBL/GenBank/DDBJ databases">
        <title>A draft genome assembly of the solar-powered sea slug Elysia chlorotica.</title>
        <authorList>
            <person name="Cai H."/>
            <person name="Li Q."/>
            <person name="Fang X."/>
            <person name="Li J."/>
            <person name="Curtis N.E."/>
            <person name="Altenburger A."/>
            <person name="Shibata T."/>
            <person name="Feng M."/>
            <person name="Maeda T."/>
            <person name="Schwartz J.A."/>
            <person name="Shigenobu S."/>
            <person name="Lundholm N."/>
            <person name="Nishiyama T."/>
            <person name="Yang H."/>
            <person name="Hasebe M."/>
            <person name="Li S."/>
            <person name="Pierce S.K."/>
            <person name="Wang J."/>
        </authorList>
    </citation>
    <scope>NUCLEOTIDE SEQUENCE [LARGE SCALE GENOMIC DNA]</scope>
    <source>
        <strain evidence="2">EC2010</strain>
        <tissue evidence="2">Whole organism of an adult</tissue>
    </source>
</reference>
<evidence type="ECO:0000313" key="3">
    <source>
        <dbReference type="Proteomes" id="UP000271974"/>
    </source>
</evidence>
<gene>
    <name evidence="2" type="ORF">EGW08_007658</name>
</gene>
<protein>
    <submittedName>
        <fullName evidence="2">Uncharacterized protein</fullName>
    </submittedName>
</protein>
<dbReference type="OrthoDB" id="6136516at2759"/>
<evidence type="ECO:0000313" key="2">
    <source>
        <dbReference type="EMBL" id="RUS84563.1"/>
    </source>
</evidence>
<feature type="transmembrane region" description="Helical" evidence="1">
    <location>
        <begin position="12"/>
        <end position="30"/>
    </location>
</feature>
<keyword evidence="1" id="KW-1133">Transmembrane helix</keyword>
<keyword evidence="3" id="KW-1185">Reference proteome</keyword>
<name>A0A3S0ZQQ9_ELYCH</name>
<accession>A0A3S0ZQQ9</accession>
<dbReference type="EMBL" id="RQTK01000201">
    <property type="protein sequence ID" value="RUS84563.1"/>
    <property type="molecule type" value="Genomic_DNA"/>
</dbReference>
<dbReference type="Proteomes" id="UP000271974">
    <property type="component" value="Unassembled WGS sequence"/>
</dbReference>
<keyword evidence="1" id="KW-0812">Transmembrane</keyword>
<organism evidence="2 3">
    <name type="scientific">Elysia chlorotica</name>
    <name type="common">Eastern emerald elysia</name>
    <name type="synonym">Sea slug</name>
    <dbReference type="NCBI Taxonomy" id="188477"/>
    <lineage>
        <taxon>Eukaryota</taxon>
        <taxon>Metazoa</taxon>
        <taxon>Spiralia</taxon>
        <taxon>Lophotrochozoa</taxon>
        <taxon>Mollusca</taxon>
        <taxon>Gastropoda</taxon>
        <taxon>Heterobranchia</taxon>
        <taxon>Euthyneura</taxon>
        <taxon>Panpulmonata</taxon>
        <taxon>Sacoglossa</taxon>
        <taxon>Placobranchoidea</taxon>
        <taxon>Plakobranchidae</taxon>
        <taxon>Elysia</taxon>
    </lineage>
</organism>
<proteinExistence type="predicted"/>
<evidence type="ECO:0000256" key="1">
    <source>
        <dbReference type="SAM" id="Phobius"/>
    </source>
</evidence>
<comment type="caution">
    <text evidence="2">The sequence shown here is derived from an EMBL/GenBank/DDBJ whole genome shotgun (WGS) entry which is preliminary data.</text>
</comment>